<accession>A0A835GQF6</accession>
<protein>
    <submittedName>
        <fullName evidence="1">Uncharacterized protein</fullName>
    </submittedName>
</protein>
<reference evidence="1" key="1">
    <citation type="submission" date="2020-08" db="EMBL/GenBank/DDBJ databases">
        <title>Spodoptera exigua strain:BAW_Kor-Di-RS1 Genome sequencing and assembly.</title>
        <authorList>
            <person name="Kim J."/>
            <person name="Nam H.Y."/>
            <person name="Kwon M."/>
            <person name="Choi J.H."/>
            <person name="Cho S.R."/>
            <person name="Kim G.-H."/>
        </authorList>
    </citation>
    <scope>NUCLEOTIDE SEQUENCE</scope>
    <source>
        <strain evidence="1">BAW_Kor-Di-RS1</strain>
        <tissue evidence="1">Whole-body</tissue>
    </source>
</reference>
<sequence>MMDGLLRIVINKTPFLHRDFYCGHLERDRRLNLSMTADILINGNVETRESSARLKKSEGDVFLPLFPGTTEMDQLKRTFMDLGTPSDMIWPGYSTLPLVRDITFDEYPPGGLRKMIDPELLSKKKCEVKMKLFETILILRYAHHVIKTITIGYIPRLLNFPITFIGLLKILNLSIELMEGHSELTEQPTSKRGKWLL</sequence>
<keyword evidence="2" id="KW-1185">Reference proteome</keyword>
<organism evidence="1 2">
    <name type="scientific">Spodoptera exigua</name>
    <name type="common">Beet armyworm</name>
    <name type="synonym">Noctua fulgens</name>
    <dbReference type="NCBI Taxonomy" id="7107"/>
    <lineage>
        <taxon>Eukaryota</taxon>
        <taxon>Metazoa</taxon>
        <taxon>Ecdysozoa</taxon>
        <taxon>Arthropoda</taxon>
        <taxon>Hexapoda</taxon>
        <taxon>Insecta</taxon>
        <taxon>Pterygota</taxon>
        <taxon>Neoptera</taxon>
        <taxon>Endopterygota</taxon>
        <taxon>Lepidoptera</taxon>
        <taxon>Glossata</taxon>
        <taxon>Ditrysia</taxon>
        <taxon>Noctuoidea</taxon>
        <taxon>Noctuidae</taxon>
        <taxon>Amphipyrinae</taxon>
        <taxon>Spodoptera</taxon>
    </lineage>
</organism>
<evidence type="ECO:0000313" key="1">
    <source>
        <dbReference type="EMBL" id="KAF9423432.1"/>
    </source>
</evidence>
<dbReference type="EMBL" id="JACKWZ010000009">
    <property type="protein sequence ID" value="KAF9423432.1"/>
    <property type="molecule type" value="Genomic_DNA"/>
</dbReference>
<dbReference type="AlphaFoldDB" id="A0A835GQF6"/>
<evidence type="ECO:0000313" key="2">
    <source>
        <dbReference type="Proteomes" id="UP000648187"/>
    </source>
</evidence>
<name>A0A835GQF6_SPOEX</name>
<proteinExistence type="predicted"/>
<comment type="caution">
    <text evidence="1">The sequence shown here is derived from an EMBL/GenBank/DDBJ whole genome shotgun (WGS) entry which is preliminary data.</text>
</comment>
<gene>
    <name evidence="1" type="ORF">HW555_001241</name>
</gene>
<dbReference type="Proteomes" id="UP000648187">
    <property type="component" value="Unassembled WGS sequence"/>
</dbReference>